<dbReference type="GO" id="GO:0051603">
    <property type="term" value="P:proteolysis involved in protein catabolic process"/>
    <property type="evidence" value="ECO:0007669"/>
    <property type="project" value="TreeGrafter"/>
</dbReference>
<feature type="region of interest" description="Disordered" evidence="7">
    <location>
        <begin position="2068"/>
        <end position="2087"/>
    </location>
</feature>
<proteinExistence type="inferred from homology"/>
<feature type="region of interest" description="Disordered" evidence="7">
    <location>
        <begin position="1"/>
        <end position="55"/>
    </location>
</feature>
<comment type="similarity">
    <text evidence="1">Belongs to the peptidase M20A family.</text>
</comment>
<dbReference type="InterPro" id="IPR002933">
    <property type="entry name" value="Peptidase_M20"/>
</dbReference>
<dbReference type="EC" id="3.4.17.4" evidence="9"/>
<dbReference type="Pfam" id="PF01546">
    <property type="entry name" value="Peptidase_M20"/>
    <property type="match status" value="2"/>
</dbReference>
<feature type="compositionally biased region" description="Polar residues" evidence="7">
    <location>
        <begin position="254"/>
        <end position="266"/>
    </location>
</feature>
<dbReference type="InterPro" id="IPR036264">
    <property type="entry name" value="Bact_exopeptidase_dim_dom"/>
</dbReference>
<dbReference type="Gene3D" id="3.40.630.10">
    <property type="entry name" value="Zn peptidases"/>
    <property type="match status" value="2"/>
</dbReference>
<dbReference type="SUPFAM" id="SSF55031">
    <property type="entry name" value="Bacterial exopeptidase dimerisation domain"/>
    <property type="match status" value="2"/>
</dbReference>
<feature type="region of interest" description="Disordered" evidence="7">
    <location>
        <begin position="637"/>
        <end position="659"/>
    </location>
</feature>
<organism evidence="9 10">
    <name type="scientific">Malassezia caprae</name>
    <dbReference type="NCBI Taxonomy" id="1381934"/>
    <lineage>
        <taxon>Eukaryota</taxon>
        <taxon>Fungi</taxon>
        <taxon>Dikarya</taxon>
        <taxon>Basidiomycota</taxon>
        <taxon>Ustilaginomycotina</taxon>
        <taxon>Malasseziomycetes</taxon>
        <taxon>Malasseziales</taxon>
        <taxon>Malasseziaceae</taxon>
        <taxon>Malassezia</taxon>
    </lineage>
</organism>
<protein>
    <submittedName>
        <fullName evidence="9">Gly-Xaa carboxypeptidase</fullName>
        <ecNumber evidence="9">3.4.17.4</ecNumber>
    </submittedName>
</protein>
<keyword evidence="9" id="KW-0121">Carboxypeptidase</keyword>
<feature type="compositionally biased region" description="Low complexity" evidence="7">
    <location>
        <begin position="434"/>
        <end position="457"/>
    </location>
</feature>
<feature type="region of interest" description="Disordered" evidence="7">
    <location>
        <begin position="721"/>
        <end position="773"/>
    </location>
</feature>
<sequence>MRFSLSRMPTADALASPALDSPRRRSRHSRQMSIATRGEGFELMSGQPMPSAPGRRASRLSIRFSALEPASALFASKIIQKPLPPIPSEWGTTMEVDSDEQEDRTTALEKLEGRHSSSQRDVRAARRQPAVRPLIPSWLGLSETPPSSHETLRPAHTDNLSTVHEADEASTSHSRQEAPTPTPDADSSDSRVLLRPLRLSALAQPRVPSTRASPATKTTRRMSSITYKPDTSIDSPSISHDWDEPQRQHRASHSRGTQSGMTSWTASDPARSLFSPDTNLSGSPGATSVDSLDHLGKSAHRTAESRDETLVQQLSELRERHQLEVTALQRELEEVRHMMGTQLTSVTAARDQATGRVEALEQQVQDMQAQLEDTCGERDMYREDVDDWRKRCSNLEQTIQGQQLRMKQEQSWRQVAMKRMQAMTNRLRMDTDSETSSQSSFVSNSSLLEPMPELPELPSDEEMSGWSYRIARQLSKHAPTSENAPDLPPETIQLLTDMREQILALYSSLKLEESNHELTRSQLREQQGASMAQSKPDTPEPSLPVQLEGQATPRRSLNKRAAVALDMGSALDMPTPTPDEAPSAISSCETTADILFPQAGEDMVSASLVGLGFGSTPMTESVSHNVLHARTWTEESLGLANRPRRQSEPETPRETQRDSGVFAYQPEHSVPLQYSGHTEAAWPDTDASCSMEEGLLHHGLQPSVDLEDGTPDNSWVTECYESARKSEPSDSAEDLPSDLAEQTGDSAWVSDDDSDEKPETKSSPATPRPEFIPEWSFEQATFEAARDVQIYELAGKHAQCRYSRRGARRMRKAPIEDFFGILNVQKELAPPLPVPDYSLEMPPIDTSKLDHNEPMVRSSSLRSSDSGHSAVGRAMLHDEEWDTNAYSPPLLQQVSTENPISEELFSRPYTPDHEASSVLNEWITPWVPEGQAEEENLSIPEILPYDTSERPPQTPTPDHSINADLLAPSIPAPSTPIPRSPGDEPISPRPGRFRYVKRNPLTRIPIPTPIWDLNFTSTTAHLERDSLSSEDDYDVCPQPPAWNATEALKGQSISFPSVRQTAERLSKAVQFDTTVEDAWPDPDEDDRLWAQRFPVFSHWLTRAFPAMHKNPHIRREKIHRHGLLYTWEGSDPSLKPLLLMSHQDVVAVENSTRDKWAFPPFSGHIDLEHQAIWGRGAVDCKQFLIGILSAVETLAQSHFRPQRTILLNFGFDEESGVDEGTPILSSNHPYSFGMPLALVAVTEKGSLNMHMSISSPGGHSSSPPPHTSVGIMSKIITVLEENPFPPAIEDASHAAVRHFQCARDAPKVPARLRQALRKLELAERATKSSSHTNVPLLRRWYETLLPQDTSAQRLANARADVLNLLSDNELAFFRTTQAADVFRGGIKVNALPERAEAFVNHRIATHSSIKETIDHYIRLLEPMAHRYRYALTVFDREIVPVSKDTFAHVKLQDSSFTIDTKPSTPFEGPNAAAYELVASVIRGTYYLDEPRRMLDDSLDSKEASESPVYTDSVRVSPTTLPANTDTSWYHNLTRNIIRFGPQSLHPDLTGLIVDRHLQTVSPATSSAKSTWSKKSISAYLGLLFLVCLWLELFKPGLHHTTLLSRPTTDVCPQQESYDPREALGDLKIHRPSVKKSVQLLSEAVQINTTVGDNWPDPDKEPGLWNDIFSPFASWIESAFPLIHAQKSPVKREFIHRHGLLYTWKGTDASLKPLLLMSHQDVVPVEQNTAGKWTYPPFSGHIDLETQTVWGRGSVDCKLWLVSSLSSIESLLQSNFKPRRTVILSYGFDEEANGSEGAAHISRLLEDRYGPKSIGMIRFMNVKMVVSARGGHASNPPPHTSIGIMSSIIATLEAHPFPNLLTEASRPSIQQLQCSRDAPLMPRALRDALVRLEWAEKLAQPSLANSEHQQMPRWQRIWEWAHTSSFHQRRIDQARRRLIQALDPRTRTLLRTTQAVDLIHGGIKVNALPERTEAMVNHRIAPYSSIQEVLSRYRSLLTPLAQEMQFALTIEDEELVPVSNTTQAQVTINKIGFATNTHSPSPFNGPDADPFRLLSQVIRQTWRVDQPPVTLDSLNADAPPPSSDKWTESVRVSPTTMFANTDTRWYRNLTDHIFRFGAMSVHPFLTGSSPLIHIHTIDEHLP</sequence>
<reference evidence="9" key="1">
    <citation type="submission" date="2023-03" db="EMBL/GenBank/DDBJ databases">
        <title>Mating type loci evolution in Malassezia.</title>
        <authorList>
            <person name="Coelho M.A."/>
        </authorList>
    </citation>
    <scope>NUCLEOTIDE SEQUENCE</scope>
    <source>
        <strain evidence="9">CBS 10434</strain>
    </source>
</reference>
<name>A0AAF0IZV2_9BASI</name>
<feature type="compositionally biased region" description="Polar residues" evidence="7">
    <location>
        <begin position="169"/>
        <end position="179"/>
    </location>
</feature>
<dbReference type="PROSITE" id="PS00758">
    <property type="entry name" value="ARGE_DAPE_CPG2_1"/>
    <property type="match status" value="2"/>
</dbReference>
<keyword evidence="2" id="KW-0645">Protease</keyword>
<evidence type="ECO:0000256" key="3">
    <source>
        <dbReference type="ARBA" id="ARBA00022723"/>
    </source>
</evidence>
<evidence type="ECO:0000256" key="7">
    <source>
        <dbReference type="SAM" id="MobiDB-lite"/>
    </source>
</evidence>
<evidence type="ECO:0000259" key="8">
    <source>
        <dbReference type="Pfam" id="PF07687"/>
    </source>
</evidence>
<dbReference type="Pfam" id="PF07687">
    <property type="entry name" value="M20_dimer"/>
    <property type="match status" value="2"/>
</dbReference>
<gene>
    <name evidence="9" type="ORF">MCAP1_001620</name>
</gene>
<keyword evidence="6" id="KW-0175">Coiled coil</keyword>
<feature type="domain" description="Peptidase M20 dimerisation" evidence="8">
    <location>
        <begin position="1242"/>
        <end position="1426"/>
    </location>
</feature>
<dbReference type="Gene3D" id="3.30.70.360">
    <property type="match status" value="1"/>
</dbReference>
<evidence type="ECO:0000256" key="1">
    <source>
        <dbReference type="ARBA" id="ARBA00006247"/>
    </source>
</evidence>
<dbReference type="PANTHER" id="PTHR45962">
    <property type="entry name" value="N-FATTY-ACYL-AMINO ACID SYNTHASE/HYDROLASE PM20D1"/>
    <property type="match status" value="1"/>
</dbReference>
<keyword evidence="3" id="KW-0479">Metal-binding</keyword>
<keyword evidence="4 9" id="KW-0378">Hydrolase</keyword>
<dbReference type="GO" id="GO:0000328">
    <property type="term" value="C:fungal-type vacuole lumen"/>
    <property type="evidence" value="ECO:0007669"/>
    <property type="project" value="TreeGrafter"/>
</dbReference>
<feature type="region of interest" description="Disordered" evidence="7">
    <location>
        <begin position="944"/>
        <end position="993"/>
    </location>
</feature>
<feature type="compositionally biased region" description="Polar residues" evidence="7">
    <location>
        <begin position="275"/>
        <end position="288"/>
    </location>
</feature>
<evidence type="ECO:0000313" key="9">
    <source>
        <dbReference type="EMBL" id="WFD19390.1"/>
    </source>
</evidence>
<keyword evidence="10" id="KW-1185">Reference proteome</keyword>
<accession>A0AAF0IZV2</accession>
<feature type="region of interest" description="Disordered" evidence="7">
    <location>
        <begin position="517"/>
        <end position="554"/>
    </location>
</feature>
<feature type="region of interest" description="Disordered" evidence="7">
    <location>
        <begin position="163"/>
        <end position="288"/>
    </location>
</feature>
<dbReference type="InterPro" id="IPR011650">
    <property type="entry name" value="Peptidase_M20_dimer"/>
</dbReference>
<dbReference type="GO" id="GO:0004181">
    <property type="term" value="F:metallocarboxypeptidase activity"/>
    <property type="evidence" value="ECO:0007669"/>
    <property type="project" value="UniProtKB-EC"/>
</dbReference>
<feature type="region of interest" description="Disordered" evidence="7">
    <location>
        <begin position="85"/>
        <end position="105"/>
    </location>
</feature>
<dbReference type="InterPro" id="IPR047177">
    <property type="entry name" value="Pept_M20A"/>
</dbReference>
<feature type="region of interest" description="Disordered" evidence="7">
    <location>
        <begin position="429"/>
        <end position="461"/>
    </location>
</feature>
<dbReference type="Proteomes" id="UP001220961">
    <property type="component" value="Chromosome 3"/>
</dbReference>
<evidence type="ECO:0000313" key="10">
    <source>
        <dbReference type="Proteomes" id="UP001220961"/>
    </source>
</evidence>
<feature type="compositionally biased region" description="Polar residues" evidence="7">
    <location>
        <begin position="210"/>
        <end position="226"/>
    </location>
</feature>
<dbReference type="InterPro" id="IPR001261">
    <property type="entry name" value="ArgE/DapE_CS"/>
</dbReference>
<evidence type="ECO:0000256" key="6">
    <source>
        <dbReference type="SAM" id="Coils"/>
    </source>
</evidence>
<keyword evidence="5" id="KW-0862">Zinc</keyword>
<feature type="compositionally biased region" description="Basic and acidic residues" evidence="7">
    <location>
        <begin position="645"/>
        <end position="657"/>
    </location>
</feature>
<dbReference type="EMBL" id="CP119910">
    <property type="protein sequence ID" value="WFD19390.1"/>
    <property type="molecule type" value="Genomic_DNA"/>
</dbReference>
<evidence type="ECO:0000256" key="2">
    <source>
        <dbReference type="ARBA" id="ARBA00022670"/>
    </source>
</evidence>
<dbReference type="SUPFAM" id="SSF53187">
    <property type="entry name" value="Zn-dependent exopeptidases"/>
    <property type="match status" value="2"/>
</dbReference>
<dbReference type="GO" id="GO:0046872">
    <property type="term" value="F:metal ion binding"/>
    <property type="evidence" value="ECO:0007669"/>
    <property type="project" value="UniProtKB-KW"/>
</dbReference>
<feature type="domain" description="Peptidase M20 dimerisation" evidence="8">
    <location>
        <begin position="1819"/>
        <end position="2000"/>
    </location>
</feature>
<feature type="compositionally biased region" description="Pro residues" evidence="7">
    <location>
        <begin position="970"/>
        <end position="979"/>
    </location>
</feature>
<feature type="coiled-coil region" evidence="6">
    <location>
        <begin position="311"/>
        <end position="405"/>
    </location>
</feature>
<evidence type="ECO:0000256" key="4">
    <source>
        <dbReference type="ARBA" id="ARBA00022801"/>
    </source>
</evidence>
<feature type="compositionally biased region" description="Polar residues" evidence="7">
    <location>
        <begin position="524"/>
        <end position="536"/>
    </location>
</feature>
<dbReference type="PANTHER" id="PTHR45962:SF1">
    <property type="entry name" value="N-FATTY-ACYL-AMINO ACID SYNTHASE_HYDROLASE PM20D1"/>
    <property type="match status" value="1"/>
</dbReference>
<evidence type="ECO:0000256" key="5">
    <source>
        <dbReference type="ARBA" id="ARBA00022833"/>
    </source>
</evidence>